<evidence type="ECO:0000313" key="9">
    <source>
        <dbReference type="EMBL" id="KAK2955555.1"/>
    </source>
</evidence>
<dbReference type="PANTHER" id="PTHR11254:SF440">
    <property type="entry name" value="E3 UBIQUITIN-PROTEIN LIGASE NEDD-4"/>
    <property type="match status" value="1"/>
</dbReference>
<evidence type="ECO:0000256" key="3">
    <source>
        <dbReference type="ARBA" id="ARBA00012485"/>
    </source>
</evidence>
<feature type="region of interest" description="Disordered" evidence="7">
    <location>
        <begin position="3498"/>
        <end position="3529"/>
    </location>
</feature>
<feature type="compositionally biased region" description="Polar residues" evidence="7">
    <location>
        <begin position="4279"/>
        <end position="4292"/>
    </location>
</feature>
<dbReference type="PANTHER" id="PTHR11254">
    <property type="entry name" value="HECT DOMAIN UBIQUITIN-PROTEIN LIGASE"/>
    <property type="match status" value="1"/>
</dbReference>
<sequence length="5822" mass="658140">MTFILTHPQVAGVAFTTLHFFVSIPGTTSSPRKHHFVPFNSSISSLVQPFLLSLFTHPSLHSSGPFLDQYSFVFTKLLANSLFRPSLLETGPVLPLQLLLFTLANTRSDHALSSPLRKTGMEQLFFEWRAMNDVGLHAEDCVVELIELSKRWLNQNPSDPQTENIQNSFQMRLLDAESQPQQAAACLYSLDTDKIRNAFALFPHHTPTTHNTLANSLFDMTWFFHAADAELIQPRSSRGPKSQNEFRADALYFHRTIDMKLREFAGLLSSFTFTRPLSETHPIPVAPTIAREKGLSRPSESDSHHLTVMGIPVAFNRRVLEEMLSLIVECDVRWGWTNNISIDEIVSQTQYPHRTIPTKKEQSERAMFHDLDDVPLSHVFCYLFTLTSMTTDEVSHSIILGTLSKVFTSACQNAHEILSTARTTSREKGEILRSAIREEHESYDLYLPTTEQPVSLHHKHLVDVYSNTFDLASLLSSDQFSKLENFLTQIDQILFLLNDPTILNRMLIELQPSSEMWWEPPYLSKRDPVNDHLLKRDPTPIFLQHSEWSYTIPALQYSPFPRGMAPGANDQPGEKPLPFDPTAPVPTLLHRLAQIRPDSLNWILILLRPLLPHLQWHQTLHSLHSSLDTFLFINSNDAPSLALSQGQILQVESTHRLTQQTTWVSHLAQGILCFSEQLLFNISSIMNFGISPIGTELSVRIYATQETTTSSPPPETTQSFSTIKAVPPTTYTKSLGTLITSLFLEMCLFSESPMQSPLRCLIDKLEEPDNAAYTALWSAYLTPVIITMNRVLFLSSSYCHNPASITSFSSKHPEKLSQTDTFMLGSAPFTNIFLLMCFLDGMGGTVMGLLGEWAIKNRISRENVQHEPNIQVEQQLPSGSSPFWKAAHSILIPCGFIGVPDLLDDKSMTELLDYGECEPQISELEQIEKVDVVTRFSVTFMSQYYLTTIIQNMNPLNLFDPDIVKLMMPKTSQMSVVEALGETWRQVEITSDAYPSVPLQVHQLRAAQVIQFILRPFFAQGLINDEENNWMFGQNQGLLTFLSTFSTDQLMVVAKTQEVLKTFLLHAHNSLPEYFRPQEKGKKKKKTPKKPKRQLTKLVFDSDSFSDTFADGAIEDLIVAFRKTNQTTNLSDVYVLPDPRDALTPHESHSGITYTGEIITAEKDVSNSLEELLLLDTPVPIEYVHRDSFLGGQSDENQRPKRGIPFAGTAVHPEYLRDPPRTERPPEETNPFVSPRSALFNRQGGGPRNVHVMGSRLISQPEMPFRLNREENAHHHMSGHTILEERLQMMGATPTLARRAVVALGPQATIDSALDWIYAHGEETPESQTSSEAPTQPQVENGAPAAESHEEQSVPEETSQQAQPSTEPGNQANPSAASENPLQSPPTMLIDRDEDLTSLPVNSPAPEALLPSVGEIAHAFGELVPTNSSIVTLNIPFQDQRQTSSQFLALTHGPNMTRWESIPHDHEFFPYSSVTSLFENEPSLSRRINASGYGNPSNSSANPDYTCFTDTVPMATPFKTFHNVSVPEPPIEAVPTLYSREGQLRPNPEMYAVFEPILNVPGGGTRDTLADEASTRRESLKVWLEENLESLIVPILEPKERMQKLILLHLYARTLTSLPEGTQRRFVSLLPLAPSLPLSTAVVDTLMHTANRFPDSLFKTATVVNQPSTWGQLARPHSQFLRQFPLLGTDPRTNRLFNMTVSLGTDTALAIHTVYPPELSLFRTFFNNILDLIELEIARLNEAFKDDGKQDPHGIILLDEALPICAHLLTLSNFILQYFTQFHDLMTHLDIRSRLVKIVKDGLLAGTDIVSFTTHLSATAWLHFQAIHETDPKDESLLIPTHFVAEKYADRPEWVRNPLHLECHPVSHGVGPSSFKFKHLPYSNGQALHLDLPTIHYTKLLLTPRYCYPHPYNHSSENVLDSEDEEYNTQRLNLLFKSERVCYPFHHIKREQAVFDTVSSITPFQTRSSSQSAQRYDVIDHSAIFLRYTLRMATTGLQQNIGFIGPLVELYRELLELEEMDSGPYSSLRHKNSDSTPLPQVDPALKAENNAEIFSAGIKLLDVVNKLPTNINFRVNLDKLKHLQRLSKQLAHYVMSVPSIHASTFNSLCNTLSTIANLTLNDSDILTQSNITFVQIADITKYVSVLPPQSIENFTHLFGLLLHDHKSFKSAIKSGIRRAFSTETIVNKLFTLYNVKNQTRLSELRADMTPLKVPELYNKAGAVPLSNARLFNQVVAEECEFVYIKKGPIHESSQGSEEDQRNRGMTPEKKTGRVSWSSVDEVIEQNGNDLIISPVRTNRADGRIEGSASLIPNEPGSNDLLFAQKSKIVPKENMTFVPAVNPLSTPEAASERPELWNEFDCRTACGIALVMDMLLSLVDEHQPTNDHVTLYNSLRGAGEEEGWSVIHRYLNDHTFHNTSQDYLAPLILQPTTRESVFFTLRLFRTLRNHHQSLLNGMIACLSTSRTENHFIRVLFSLIPHFPPLAPQKDSPSQVLMDILVSLFDSNDILRQQVINVTFDELRAAFIGILREEELLAEKPPRTTIAQSHSNPNDLSSIIAPSSQTVSIPRLMFYSIALVLRKYLMSSPLLTYETNESRMCTSLASVTTPYPFVSVEAIATILQSAPHALLLLKDMFTVLGLLETDSESEAKKDNLPRAIFNKTINLGLNAIIISIITAFEETQVTRWLEIRNDTPVAFTHILVQYRDTFEHYPFNLDVLNEHVGYGAPLELACGIQETFRAMKIERDAMENGEIRKGGFVPLIGEPDGMRDFSPPERAIEGEEANIQAKEQFLLSNIVPSVSLEFSMNIPNEPKKVNLSTFQIYPPDIPDRLIRINLNPPSVPTIPREILPSQFVQLKTCIGPNQETTKEEFPIFKSLGPVPPFAGTVPLSGVTLITMLASPSFSLPPSAFVKRTNDAFSGIGESCAPLIKHIFSTDEDALSSTTQNDEEPIDPLTITQPTMMITNSPHIMTTPTVKFFFEVFLDLHKAFHLHLDNISGPMTRSKADGDDIVELTMKHILSPERTYRYPSMMSKNEENSPIPHSTRLGYWVELTAAAMTKPCTYPFDRHSFHTVNFHPPYNTKIERFIPFRTSQSRKWNLTAADDAASRYLTGSSTFVWPYGVGQTETRHLWLIDPAISVPKDPQEESAFHRKEKKKSYIPLHRMKTAFQGTIGDLEEMTVWRDKLLRIDYALMLPTVESDLPYQDSDELEPWKQSTPLNAFLTSDRSAHLNMLNARDIHIIPIGSSALNQPPSLETTPPMLSPSSYSNHPFTAFVRALQFFFNTELLHRNHNLSVPPSSALNYPYSRPKQLFYTSGTDWRMKNHYASQRFARPEAELTELMVNYALLYGSLSSHSDHSSMLSSFERLKEKENSLYHSGRQRSTSPVYSESHPFPPQLEMTQIGRLNGSPFGMILARPSSSFGGTQMHGSTLLVRSPQLKQWFPTHKMILKHGFIDTTGEKLVFSPRDPNNTLNAVNCQEVRHGLSNIIYVIPQKPIRHESVPPAATHNSSPSSRPRSRSPRILPPQMGFNELQPMSRIPLRSQSNQDAGFFQAPILHRSGQNDSISGSTLLHHPYRLVRSGSGNQRTEEIFSLTYRPPTDPFIRRSHNQAMSMKSNQQNHNELRSENSPSTDSSGDPMRYFSHHLYQSSSTSQSQMPLNPTGYLSKENIQGALRANGQVMDPELIQFYMDVEWRRDRNNHLSSKTSRLREVKTPLSFTTTVTPTSPMMLESIPVNHSIQYAYTRALFQKLWKNEPSPFNYYFFQLKQLLSISIHESSQQDVLCDSLVQQIIDNYNWLMTNSAKVQEFSKCVEMRNLRRDRKSVPPRVGPQLPKNEPFVLHKEAEEVFECFKLFSSSVNFLQSVASQQPLLSLHLITENKGKIWTIFNGMTFSSPVDLFMCIFSDLLKDSGLVSIAQDMLHLLSVIIFSLATLPQNSVEMVQIRHAMLGQPQPDLSQTKIVKIQPFLPFGNQPTIFYRFFTSRAISPEVNYNPLPPFTFMKQLFSTFMLSLITPLPLTSVDGQTVINLAGVPHRRVMNPSHFMRLFGPLMRFDELLNIALNLILNQVESIVQQVLQRQTTFVEVLKWIPVVLTAFVNGPWRSKTDTPTSFKPTKPVLLEKLPFPIDVKVEDIKKLMSSLRRRNSDTIFIHPRILKTVSEQLVAKYQEIQRTEGNIDAFSDETLRDHTEQLMDFSLGSIDSGRLHGFPSPPSPFPRTGSRSQMHRPLNSRPIGSSDYMPRMQAFEPSHLRRRPSSEYISPLFGKDKKRKEDTPKQKEPSPKLQSKPLSMTDLSSSPDIAAKARDDKLVDILSTFPAPNLLPTAKPPIASFGRFVPRAKASSPHRQVLSEPQLDIQPVKKMKRSHHISPPPRMDSERGTLDPLNSTSAQDSDSSSDFTNLEDLQDTNLSGTGAQILDDLLRPPTFSMEESTGMRNAGLESQMERDDSSLYMGSFPIPSDLSLHTLGFEQFQDRTMDRLASDLLVPPEPTIRNINLSPESNTIGHLRSSFIMDDSDDDLSDDDDDLDGSTFRHWIFTDQYMIPGARFRETDSRDSRPSFLQFPSLSSKNRRDTVRQRQVFKDRCKTHLKQNGLGPGTHHVSHDALVIHKILAEEAPFTRDKSSQLTKNFSPFTELRNITLEHTRYGLELSTQDLDRSSWLPLRLFDVNGSLWSFLERGSPHHRSGISIKSTLAAQSQDPTEFNAQSIQVHHSHFSLLGRNRETEYMNDIVPTLETRRVTDTFWNCTSDASGNTCDDDQKRRSERESKIKEHETLIKQGMGVKQVHTASLSKCVWILPYMEYLETLTMKQNDFKAEQKPHIEKPRPLQEKKSETRWPLPVITMGGALISELMSLAIGLINERFFYQLFHRDVAKQSTQTELGDDQPIGFVDKNLKNFPEMMKRQKEKMLSAEEIIEFDKEHDLFVQLFFKQASSSISHLSPLLHSIATVFSLSAFRFIPHAERLLRELLPQQTEASRRFDAMFGSSSPSTFAIIGNSGVHEGMFFSGPDSSFFSEPNTPFQVRYTLPRPSVLRTSDANRAGRTQHQPRETMHPQQDHRPRFSIPPSEQVDNRMVSNVLLTSTQQSQNRAPQLANQLSPPQPPAVAQPRTSRAPAPPPVLPFPRHAAEGSPDSRPSASRSPVERRAEQQNRQIRNLLFLLDRFKRHSGDRLEDKVVDPRGTPTPRPSVGRSVSPSISTSPHTPRSINIIDKHLLFTHVVNPSESELDVELYSPEQLAVLDQMRQQLENAVLRPSEQNNPLSIFGYDSQNTQSLLVSQSFIFSSAIEQSSFGAPLGGSFDPGMDYVGNREDYRRQKKLNVVQKLLLKQVILNSFVDSYVIPTLPIFQAFLTTLEISAHNTFDLENLGEQHSSLDFFFNSSESFLRRQPIVPLEPLSSQYKFIPSTPSSFVDFGYSVAPFVNFVTKRDPPTLFPHSVFNSILSIPASISFSTKRDIYRRHSKTIMNSRARPKSIRLEIHRETCFQDTFQILKDRKTEDWFCQFTVQFKNEEGQDAGGVLKEFFIVVSQQLYGKAGLFQPCENQALMEPSRTFSGPTDELKEKYVFAGRLIGKALIENHLVDIHLSRPVLKQILRQPLSLLDLTGCEPSLLSSLTYMLQMDDFESVGMTFQIEEETETGLHPVDLIPNGADVPVTNENAEQFIQLWAEHKMTTSIAWQLEAFTSGLSSIAPINLLTIFDSFELEMLMCGMPNIDTVDLKAHVTYRDYTATSQPIIWFWEIVDEMTQEQLAHLVQFITGSSGVPIGGFKNLMTGKGAQRLIEIARVYQDDARLPSAHTCFNQLELPPYTSKDIMRQRLFLAIREGSEGFGFI</sequence>
<feature type="active site" description="Glycyl thioester intermediate" evidence="6">
    <location>
        <position position="5789"/>
    </location>
</feature>
<evidence type="ECO:0000256" key="5">
    <source>
        <dbReference type="ARBA" id="ARBA00022786"/>
    </source>
</evidence>
<feature type="compositionally biased region" description="Polar residues" evidence="7">
    <location>
        <begin position="5078"/>
        <end position="5092"/>
    </location>
</feature>
<proteinExistence type="predicted"/>
<feature type="region of interest" description="Disordered" evidence="7">
    <location>
        <begin position="1190"/>
        <end position="1249"/>
    </location>
</feature>
<accession>A0ABQ9XVQ4</accession>
<evidence type="ECO:0000256" key="7">
    <source>
        <dbReference type="SAM" id="MobiDB-lite"/>
    </source>
</evidence>
<feature type="region of interest" description="Disordered" evidence="7">
    <location>
        <begin position="4545"/>
        <end position="4569"/>
    </location>
</feature>
<feature type="compositionally biased region" description="Basic and acidic residues" evidence="7">
    <location>
        <begin position="2258"/>
        <end position="2271"/>
    </location>
</feature>
<dbReference type="PROSITE" id="PS50237">
    <property type="entry name" value="HECT"/>
    <property type="match status" value="1"/>
</dbReference>
<evidence type="ECO:0000256" key="4">
    <source>
        <dbReference type="ARBA" id="ARBA00022679"/>
    </source>
</evidence>
<dbReference type="EMBL" id="JARBJD010000065">
    <property type="protein sequence ID" value="KAK2955555.1"/>
    <property type="molecule type" value="Genomic_DNA"/>
</dbReference>
<feature type="compositionally biased region" description="Basic and acidic residues" evidence="7">
    <location>
        <begin position="1214"/>
        <end position="1227"/>
    </location>
</feature>
<feature type="region of interest" description="Disordered" evidence="7">
    <location>
        <begin position="2251"/>
        <end position="2276"/>
    </location>
</feature>
<feature type="region of interest" description="Disordered" evidence="7">
    <location>
        <begin position="3611"/>
        <end position="3640"/>
    </location>
</feature>
<feature type="compositionally biased region" description="Polar residues" evidence="7">
    <location>
        <begin position="1355"/>
        <end position="1386"/>
    </location>
</feature>
<feature type="compositionally biased region" description="Polar residues" evidence="7">
    <location>
        <begin position="5027"/>
        <end position="5039"/>
    </location>
</feature>
<dbReference type="Pfam" id="PF00632">
    <property type="entry name" value="HECT"/>
    <property type="match status" value="1"/>
</dbReference>
<feature type="compositionally biased region" description="Polar residues" evidence="7">
    <location>
        <begin position="1326"/>
        <end position="1339"/>
    </location>
</feature>
<dbReference type="Gene3D" id="3.30.2160.10">
    <property type="entry name" value="Hect, E3 ligase catalytic domain"/>
    <property type="match status" value="1"/>
</dbReference>
<feature type="compositionally biased region" description="Basic and acidic residues" evidence="7">
    <location>
        <begin position="5041"/>
        <end position="5054"/>
    </location>
</feature>
<feature type="region of interest" description="Disordered" evidence="7">
    <location>
        <begin position="4337"/>
        <end position="4406"/>
    </location>
</feature>
<feature type="compositionally biased region" description="Low complexity" evidence="7">
    <location>
        <begin position="5180"/>
        <end position="5197"/>
    </location>
</feature>
<dbReference type="SUPFAM" id="SSF56204">
    <property type="entry name" value="Hect, E3 ligase catalytic domain"/>
    <property type="match status" value="1"/>
</dbReference>
<dbReference type="Gene3D" id="3.30.2410.10">
    <property type="entry name" value="Hect, E3 ligase catalytic domain"/>
    <property type="match status" value="1"/>
</dbReference>
<keyword evidence="4" id="KW-0808">Transferase</keyword>
<dbReference type="InterPro" id="IPR050409">
    <property type="entry name" value="E3_ubiq-protein_ligase"/>
</dbReference>
<dbReference type="InterPro" id="IPR000569">
    <property type="entry name" value="HECT_dom"/>
</dbReference>
<dbReference type="Gene3D" id="3.90.1750.10">
    <property type="entry name" value="Hect, E3 ligase catalytic domains"/>
    <property type="match status" value="1"/>
</dbReference>
<feature type="region of interest" description="Disordered" evidence="7">
    <location>
        <begin position="5023"/>
        <end position="5063"/>
    </location>
</feature>
<keyword evidence="10" id="KW-1185">Reference proteome</keyword>
<feature type="compositionally biased region" description="Low complexity" evidence="7">
    <location>
        <begin position="5124"/>
        <end position="5134"/>
    </location>
</feature>
<comment type="pathway">
    <text evidence="2">Protein modification; protein ubiquitination.</text>
</comment>
<evidence type="ECO:0000256" key="2">
    <source>
        <dbReference type="ARBA" id="ARBA00004906"/>
    </source>
</evidence>
<protein>
    <recommendedName>
        <fullName evidence="3">HECT-type E3 ubiquitin transferase</fullName>
        <ecNumber evidence="3">2.3.2.26</ecNumber>
    </recommendedName>
</protein>
<gene>
    <name evidence="9" type="ORF">BLNAU_9411</name>
</gene>
<evidence type="ECO:0000313" key="10">
    <source>
        <dbReference type="Proteomes" id="UP001281761"/>
    </source>
</evidence>
<dbReference type="CDD" id="cd00078">
    <property type="entry name" value="HECTc"/>
    <property type="match status" value="1"/>
</dbReference>
<dbReference type="EC" id="2.3.2.26" evidence="3"/>
<comment type="catalytic activity">
    <reaction evidence="1">
        <text>S-ubiquitinyl-[E2 ubiquitin-conjugating enzyme]-L-cysteine + [acceptor protein]-L-lysine = [E2 ubiquitin-conjugating enzyme]-L-cysteine + N(6)-ubiquitinyl-[acceptor protein]-L-lysine.</text>
        <dbReference type="EC" id="2.3.2.26"/>
    </reaction>
</comment>
<feature type="region of interest" description="Disordered" evidence="7">
    <location>
        <begin position="5164"/>
        <end position="5197"/>
    </location>
</feature>
<evidence type="ECO:0000256" key="1">
    <source>
        <dbReference type="ARBA" id="ARBA00000885"/>
    </source>
</evidence>
<evidence type="ECO:0000256" key="6">
    <source>
        <dbReference type="PROSITE-ProRule" id="PRU00104"/>
    </source>
</evidence>
<keyword evidence="5 6" id="KW-0833">Ubl conjugation pathway</keyword>
<dbReference type="Proteomes" id="UP001281761">
    <property type="component" value="Unassembled WGS sequence"/>
</dbReference>
<name>A0ABQ9XVQ4_9EUKA</name>
<reference evidence="9 10" key="1">
    <citation type="journal article" date="2022" name="bioRxiv">
        <title>Genomics of Preaxostyla Flagellates Illuminates Evolutionary Transitions and the Path Towards Mitochondrial Loss.</title>
        <authorList>
            <person name="Novak L.V.F."/>
            <person name="Treitli S.C."/>
            <person name="Pyrih J."/>
            <person name="Halakuc P."/>
            <person name="Pipaliya S.V."/>
            <person name="Vacek V."/>
            <person name="Brzon O."/>
            <person name="Soukal P."/>
            <person name="Eme L."/>
            <person name="Dacks J.B."/>
            <person name="Karnkowska A."/>
            <person name="Elias M."/>
            <person name="Hampl V."/>
        </authorList>
    </citation>
    <scope>NUCLEOTIDE SEQUENCE [LARGE SCALE GENOMIC DNA]</scope>
    <source>
        <strain evidence="9">NAU3</strain>
        <tissue evidence="9">Gut</tissue>
    </source>
</reference>
<dbReference type="InterPro" id="IPR035983">
    <property type="entry name" value="Hect_E3_ubiquitin_ligase"/>
</dbReference>
<feature type="compositionally biased region" description="Polar residues" evidence="7">
    <location>
        <begin position="3611"/>
        <end position="3634"/>
    </location>
</feature>
<organism evidence="9 10">
    <name type="scientific">Blattamonas nauphoetae</name>
    <dbReference type="NCBI Taxonomy" id="2049346"/>
    <lineage>
        <taxon>Eukaryota</taxon>
        <taxon>Metamonada</taxon>
        <taxon>Preaxostyla</taxon>
        <taxon>Oxymonadida</taxon>
        <taxon>Blattamonas</taxon>
    </lineage>
</organism>
<evidence type="ECO:0000259" key="8">
    <source>
        <dbReference type="PROSITE" id="PS50237"/>
    </source>
</evidence>
<feature type="compositionally biased region" description="Basic and acidic residues" evidence="7">
    <location>
        <begin position="4266"/>
        <end position="4277"/>
    </location>
</feature>
<feature type="region of interest" description="Disordered" evidence="7">
    <location>
        <begin position="5078"/>
        <end position="5143"/>
    </location>
</feature>
<dbReference type="SMART" id="SM00119">
    <property type="entry name" value="HECTc"/>
    <property type="match status" value="1"/>
</dbReference>
<feature type="compositionally biased region" description="Low complexity" evidence="7">
    <location>
        <begin position="4382"/>
        <end position="4393"/>
    </location>
</feature>
<feature type="region of interest" description="Disordered" evidence="7">
    <location>
        <begin position="1323"/>
        <end position="1389"/>
    </location>
</feature>
<feature type="region of interest" description="Disordered" evidence="7">
    <location>
        <begin position="4200"/>
        <end position="4292"/>
    </location>
</feature>
<feature type="domain" description="HECT" evidence="8">
    <location>
        <begin position="5483"/>
        <end position="5822"/>
    </location>
</feature>
<comment type="caution">
    <text evidence="9">The sequence shown here is derived from an EMBL/GenBank/DDBJ whole genome shotgun (WGS) entry which is preliminary data.</text>
</comment>